<evidence type="ECO:0000256" key="2">
    <source>
        <dbReference type="ARBA" id="ARBA00022448"/>
    </source>
</evidence>
<dbReference type="FunFam" id="1.20.1250.20:FF:000064">
    <property type="entry name" value="MFS allantoate transporter"/>
    <property type="match status" value="1"/>
</dbReference>
<keyword evidence="3 8" id="KW-0812">Transmembrane</keyword>
<evidence type="ECO:0000256" key="4">
    <source>
        <dbReference type="ARBA" id="ARBA00022989"/>
    </source>
</evidence>
<dbReference type="GO" id="GO:0022857">
    <property type="term" value="F:transmembrane transporter activity"/>
    <property type="evidence" value="ECO:0007669"/>
    <property type="project" value="InterPro"/>
</dbReference>
<evidence type="ECO:0000256" key="3">
    <source>
        <dbReference type="ARBA" id="ARBA00022692"/>
    </source>
</evidence>
<evidence type="ECO:0000256" key="7">
    <source>
        <dbReference type="SAM" id="MobiDB-lite"/>
    </source>
</evidence>
<name>A0A6A6ZHI4_9PLEO</name>
<feature type="transmembrane region" description="Helical" evidence="8">
    <location>
        <begin position="250"/>
        <end position="270"/>
    </location>
</feature>
<comment type="similarity">
    <text evidence="6">Belongs to the major facilitator superfamily. Allantoate permease family.</text>
</comment>
<evidence type="ECO:0000313" key="10">
    <source>
        <dbReference type="Proteomes" id="UP000799424"/>
    </source>
</evidence>
<dbReference type="GO" id="GO:0016020">
    <property type="term" value="C:membrane"/>
    <property type="evidence" value="ECO:0007669"/>
    <property type="project" value="UniProtKB-SubCell"/>
</dbReference>
<feature type="transmembrane region" description="Helical" evidence="8">
    <location>
        <begin position="179"/>
        <end position="199"/>
    </location>
</feature>
<evidence type="ECO:0000256" key="8">
    <source>
        <dbReference type="SAM" id="Phobius"/>
    </source>
</evidence>
<dbReference type="PANTHER" id="PTHR43791:SF1">
    <property type="entry name" value="ALLANTOATE PERMEASE"/>
    <property type="match status" value="1"/>
</dbReference>
<organism evidence="9 10">
    <name type="scientific">Ophiobolus disseminans</name>
    <dbReference type="NCBI Taxonomy" id="1469910"/>
    <lineage>
        <taxon>Eukaryota</taxon>
        <taxon>Fungi</taxon>
        <taxon>Dikarya</taxon>
        <taxon>Ascomycota</taxon>
        <taxon>Pezizomycotina</taxon>
        <taxon>Dothideomycetes</taxon>
        <taxon>Pleosporomycetidae</taxon>
        <taxon>Pleosporales</taxon>
        <taxon>Pleosporineae</taxon>
        <taxon>Phaeosphaeriaceae</taxon>
        <taxon>Ophiobolus</taxon>
    </lineage>
</organism>
<feature type="compositionally biased region" description="Basic and acidic residues" evidence="7">
    <location>
        <begin position="7"/>
        <end position="19"/>
    </location>
</feature>
<feature type="transmembrane region" description="Helical" evidence="8">
    <location>
        <begin position="411"/>
        <end position="431"/>
    </location>
</feature>
<dbReference type="InterPro" id="IPR011701">
    <property type="entry name" value="MFS"/>
</dbReference>
<protein>
    <submittedName>
        <fullName evidence="9">Membrane transporter</fullName>
    </submittedName>
</protein>
<feature type="transmembrane region" description="Helical" evidence="8">
    <location>
        <begin position="219"/>
        <end position="238"/>
    </location>
</feature>
<accession>A0A6A6ZHI4</accession>
<gene>
    <name evidence="9" type="ORF">CC86DRAFT_471776</name>
</gene>
<feature type="transmembrane region" description="Helical" evidence="8">
    <location>
        <begin position="154"/>
        <end position="172"/>
    </location>
</feature>
<dbReference type="PANTHER" id="PTHR43791">
    <property type="entry name" value="PERMEASE-RELATED"/>
    <property type="match status" value="1"/>
</dbReference>
<keyword evidence="4 8" id="KW-1133">Transmembrane helix</keyword>
<sequence length="535" mass="59892">MANATEHATRPADMEKETMVTDDSSPQPGLKKKINEKLVKHSHDADVAMKAFEGTEGQVLELTEEKRKALLRKIDWHMMPIMCVVYGLNYLDKTTLSYASVMGLRLPPSADKLHSGINLKGDQYQWLGSMFYFGYIAWEYPTTRLLQILPLGKYSAFNIIMWGLVLSCFAAVENYAGAIAIRFFLGVFESSVTPAFALFTSQWWTKKEQGARTGIWFSFNGWAQIFGGCLAYGIAVGCRKSGTTIEPWKIVFLVTGLLTASLGFLFLWIVPDNQMNCRWLSEEDRILAIERIRSNNQGVGNKHFKMYQLKEALLDPLSWAFFFYALIADIPNGGISNFFSQLIVSFGYTPEESLLYGTPGGAVEVVFLIACGWAGDKYGYRILISMTGLLTAMLGMILIVALPLSNNTGRLAGYYLTQASPTPFVALLSLISSNVAGYTKKTTVAAMYLIGYCVGNIIGPQTFRPKDAPRYVPAEITIIVCWGVCLGILAFIHFYCVWQNKKKAQIRAAPEYVKMENQEWLDLTDKENPEFVYTL</sequence>
<feature type="transmembrane region" description="Helical" evidence="8">
    <location>
        <begin position="443"/>
        <end position="464"/>
    </location>
</feature>
<dbReference type="AlphaFoldDB" id="A0A6A6ZHI4"/>
<evidence type="ECO:0000256" key="1">
    <source>
        <dbReference type="ARBA" id="ARBA00004141"/>
    </source>
</evidence>
<dbReference type="SUPFAM" id="SSF103473">
    <property type="entry name" value="MFS general substrate transporter"/>
    <property type="match status" value="1"/>
</dbReference>
<feature type="transmembrane region" description="Helical" evidence="8">
    <location>
        <begin position="476"/>
        <end position="498"/>
    </location>
</feature>
<dbReference type="Proteomes" id="UP000799424">
    <property type="component" value="Unassembled WGS sequence"/>
</dbReference>
<proteinExistence type="inferred from homology"/>
<dbReference type="Gene3D" id="1.20.1250.20">
    <property type="entry name" value="MFS general substrate transporter like domains"/>
    <property type="match status" value="2"/>
</dbReference>
<keyword evidence="5 8" id="KW-0472">Membrane</keyword>
<dbReference type="InterPro" id="IPR036259">
    <property type="entry name" value="MFS_trans_sf"/>
</dbReference>
<evidence type="ECO:0000313" key="9">
    <source>
        <dbReference type="EMBL" id="KAF2819677.1"/>
    </source>
</evidence>
<dbReference type="Pfam" id="PF07690">
    <property type="entry name" value="MFS_1"/>
    <property type="match status" value="1"/>
</dbReference>
<reference evidence="9" key="1">
    <citation type="journal article" date="2020" name="Stud. Mycol.">
        <title>101 Dothideomycetes genomes: a test case for predicting lifestyles and emergence of pathogens.</title>
        <authorList>
            <person name="Haridas S."/>
            <person name="Albert R."/>
            <person name="Binder M."/>
            <person name="Bloem J."/>
            <person name="Labutti K."/>
            <person name="Salamov A."/>
            <person name="Andreopoulos B."/>
            <person name="Baker S."/>
            <person name="Barry K."/>
            <person name="Bills G."/>
            <person name="Bluhm B."/>
            <person name="Cannon C."/>
            <person name="Castanera R."/>
            <person name="Culley D."/>
            <person name="Daum C."/>
            <person name="Ezra D."/>
            <person name="Gonzalez J."/>
            <person name="Henrissat B."/>
            <person name="Kuo A."/>
            <person name="Liang C."/>
            <person name="Lipzen A."/>
            <person name="Lutzoni F."/>
            <person name="Magnuson J."/>
            <person name="Mondo S."/>
            <person name="Nolan M."/>
            <person name="Ohm R."/>
            <person name="Pangilinan J."/>
            <person name="Park H.-J."/>
            <person name="Ramirez L."/>
            <person name="Alfaro M."/>
            <person name="Sun H."/>
            <person name="Tritt A."/>
            <person name="Yoshinaga Y."/>
            <person name="Zwiers L.-H."/>
            <person name="Turgeon B."/>
            <person name="Goodwin S."/>
            <person name="Spatafora J."/>
            <person name="Crous P."/>
            <person name="Grigoriev I."/>
        </authorList>
    </citation>
    <scope>NUCLEOTIDE SEQUENCE</scope>
    <source>
        <strain evidence="9">CBS 113818</strain>
    </source>
</reference>
<feature type="transmembrane region" description="Helical" evidence="8">
    <location>
        <begin position="382"/>
        <end position="405"/>
    </location>
</feature>
<dbReference type="EMBL" id="MU006243">
    <property type="protein sequence ID" value="KAF2819677.1"/>
    <property type="molecule type" value="Genomic_DNA"/>
</dbReference>
<keyword evidence="2" id="KW-0813">Transport</keyword>
<evidence type="ECO:0000256" key="5">
    <source>
        <dbReference type="ARBA" id="ARBA00023136"/>
    </source>
</evidence>
<dbReference type="OrthoDB" id="6730379at2759"/>
<comment type="subcellular location">
    <subcellularLocation>
        <location evidence="1">Membrane</location>
        <topology evidence="1">Multi-pass membrane protein</topology>
    </subcellularLocation>
</comment>
<dbReference type="CDD" id="cd17327">
    <property type="entry name" value="MFS_FEN2_like"/>
    <property type="match status" value="1"/>
</dbReference>
<keyword evidence="10" id="KW-1185">Reference proteome</keyword>
<evidence type="ECO:0000256" key="6">
    <source>
        <dbReference type="ARBA" id="ARBA00037968"/>
    </source>
</evidence>
<feature type="region of interest" description="Disordered" evidence="7">
    <location>
        <begin position="1"/>
        <end position="29"/>
    </location>
</feature>
<feature type="transmembrane region" description="Helical" evidence="8">
    <location>
        <begin position="354"/>
        <end position="375"/>
    </location>
</feature>